<dbReference type="InterPro" id="IPR029058">
    <property type="entry name" value="AB_hydrolase_fold"/>
</dbReference>
<feature type="domain" description="Peptidase S33 tripeptidyl aminopeptidase-like C-terminal" evidence="2">
    <location>
        <begin position="448"/>
        <end position="534"/>
    </location>
</feature>
<dbReference type="Proteomes" id="UP000028488">
    <property type="component" value="Chromosome"/>
</dbReference>
<reference evidence="3 4" key="1">
    <citation type="submission" date="2014-07" db="EMBL/GenBank/DDBJ databases">
        <title>Genome Sequence of Rhodococcus opacus Strain R7, a Biodegrader of Mono- and Polycyclic Aromatic Hydrocarbons.</title>
        <authorList>
            <person name="Di Gennaro P."/>
            <person name="Zampolli J."/>
            <person name="Presti I."/>
            <person name="Cappelletti M."/>
            <person name="D'Ursi P."/>
            <person name="Orro A."/>
            <person name="Mezzelani A."/>
            <person name="Milanesi L."/>
        </authorList>
    </citation>
    <scope>NUCLEOTIDE SEQUENCE [LARGE SCALE GENOMIC DNA]</scope>
    <source>
        <strain evidence="3 4">R7</strain>
    </source>
</reference>
<dbReference type="InterPro" id="IPR013595">
    <property type="entry name" value="Pept_S33_TAP-like_C"/>
</dbReference>
<dbReference type="SUPFAM" id="SSF53474">
    <property type="entry name" value="alpha/beta-Hydrolases"/>
    <property type="match status" value="1"/>
</dbReference>
<evidence type="ECO:0000313" key="3">
    <source>
        <dbReference type="EMBL" id="AII03518.1"/>
    </source>
</evidence>
<feature type="domain" description="AB hydrolase-1" evidence="1">
    <location>
        <begin position="109"/>
        <end position="264"/>
    </location>
</feature>
<organism evidence="3 4">
    <name type="scientific">Rhodococcus opacus</name>
    <name type="common">Nocardia opaca</name>
    <dbReference type="NCBI Taxonomy" id="37919"/>
    <lineage>
        <taxon>Bacteria</taxon>
        <taxon>Bacillati</taxon>
        <taxon>Actinomycetota</taxon>
        <taxon>Actinomycetes</taxon>
        <taxon>Mycobacteriales</taxon>
        <taxon>Nocardiaceae</taxon>
        <taxon>Rhodococcus</taxon>
    </lineage>
</organism>
<dbReference type="InterPro" id="IPR000073">
    <property type="entry name" value="AB_hydrolase_1"/>
</dbReference>
<dbReference type="eggNOG" id="COG0596">
    <property type="taxonomic scope" value="Bacteria"/>
</dbReference>
<evidence type="ECO:0000259" key="2">
    <source>
        <dbReference type="Pfam" id="PF08386"/>
    </source>
</evidence>
<dbReference type="GO" id="GO:0003824">
    <property type="term" value="F:catalytic activity"/>
    <property type="evidence" value="ECO:0007669"/>
    <property type="project" value="UniProtKB-ARBA"/>
</dbReference>
<dbReference type="Pfam" id="PF00561">
    <property type="entry name" value="Abhydrolase_1"/>
    <property type="match status" value="1"/>
</dbReference>
<accession>A0A076EEL4</accession>
<protein>
    <submittedName>
        <fullName evidence="3">Proteinase</fullName>
    </submittedName>
</protein>
<name>A0A076EEL4_RHOOP</name>
<sequence length="548" mass="58247">MSGIDGHLDSRQRAGARYSRRTRFVALVGGLTATVAVGAVPLATAQPAPSAGLRWESCPAEYELDPASDQCASVTVPRNYADPAAGTIDVLVTRHRAEDPGSRRGVLFTNPGGPGGDAIGSNSMFVEILPDAVRAQWDVIGVQPRGLPYAGAVECVLAPEHTTAMSLGFGGAAIRTACESAAPGSTAHLTTENTAKDWEQVRLALGEDVIDIYGLSYGTILGSTYATLFPQHTGRMILDSAVDQNWLWNDVLWQQNGGYKDRFYDLMNWVSAHDDTYGLGDTPLKVYQRWSDRIVEEAGGNPTLAPPPAQVGDVPPGLEALADAYRGGVDLTGPARVQFEAFVRSLADPSRTQMSSGIYVMTRQVLPARNSWPLMARVIRDGPDAIPDGTAMHDLTEQEYERIAQSQMMQTLVLCNENSVAARPDRIPGWLFSTFVTGDLFDLIGYSYSAGPACAGAPPVAALPALSNRGLATAPLVLQGMRDPQTPYQGGVQLARDMGAHLVTVDGGDHGAGIQGGNTVIDQAVTEYLEDGHTTVTHAPEAPITAPL</sequence>
<dbReference type="AlphaFoldDB" id="A0A076EEL4"/>
<gene>
    <name evidence="3" type="ORF">EP51_02370</name>
</gene>
<dbReference type="Gene3D" id="3.40.50.1820">
    <property type="entry name" value="alpha/beta hydrolase"/>
    <property type="match status" value="1"/>
</dbReference>
<evidence type="ECO:0000313" key="4">
    <source>
        <dbReference type="Proteomes" id="UP000028488"/>
    </source>
</evidence>
<evidence type="ECO:0000259" key="1">
    <source>
        <dbReference type="Pfam" id="PF00561"/>
    </source>
</evidence>
<dbReference type="RefSeq" id="WP_128638457.1">
    <property type="nucleotide sequence ID" value="NZ_CP008947.1"/>
</dbReference>
<dbReference type="EMBL" id="CP008947">
    <property type="protein sequence ID" value="AII03518.1"/>
    <property type="molecule type" value="Genomic_DNA"/>
</dbReference>
<proteinExistence type="predicted"/>
<dbReference type="Pfam" id="PF08386">
    <property type="entry name" value="Abhydrolase_4"/>
    <property type="match status" value="1"/>
</dbReference>